<dbReference type="Pfam" id="PF12831">
    <property type="entry name" value="FAD_oxidored"/>
    <property type="match status" value="1"/>
</dbReference>
<keyword evidence="5" id="KW-0411">Iron-sulfur</keyword>
<dbReference type="Proteomes" id="UP000280960">
    <property type="component" value="Chromosome"/>
</dbReference>
<keyword evidence="4" id="KW-0408">Iron</keyword>
<evidence type="ECO:0000256" key="3">
    <source>
        <dbReference type="ARBA" id="ARBA00023002"/>
    </source>
</evidence>
<dbReference type="PANTHER" id="PTHR43498">
    <property type="entry name" value="FERREDOXIN:COB-COM HETERODISULFIDE REDUCTASE SUBUNIT A"/>
    <property type="match status" value="1"/>
</dbReference>
<dbReference type="AlphaFoldDB" id="A0A3G2R2H0"/>
<keyword evidence="1" id="KW-0004">4Fe-4S</keyword>
<sequence length="617" mass="68543">MKKWIVVMMIAFFILTTEGCDDWKVSSSLDGDDLGQAGHPARIVVSSNPKELGYQVVVVGAEPEGIAAAVSAARNGLKTVLVDPRDRVGGLYTVGWLNTLDMNYRSKKTREVVNKGIFSEFQRRLGGDVAFNIPTAQRAFEDMLKEAGVKVLLEASDLKPIMEGNNVRGIAFKRKGRAYRALGQVVIDSTQDADIAAMCGAPYKFGREDLGFPGEIGATTLVFSVKNVNWRRVVSYLQSDKNPYSGATDRSAWGYEVMFKAPTKDPHIQIRGLNAGRQKDGTVVINALQIFHLNPLDKEEKREAVERAKAELPGIIEFMRKNAPGFENVELAGVAPELYVRESRHIEGEYTLTAEDVFENRNQGMAVAFGSYPIDLQAREKGQTGSALNGTNPYGIPLGVMVPKKVDGLLVASRSASYDTVAHGSARTVPVGMALGQAAGVAAKLAIEKNVSFRKMAHSYEMIQEIRAILTKQGVDLTPIKVENPEIKSWAYPYIQRLRDKAMLSKEYDNDYRLNEAATTKTFRRMFILINYNSPLKINMHALDGFDLNQPIAGRDYIQILNRILGSDYGDYKELLEEKIIDETTYRQVRKRLEFLTNAEAYALVDGLVRYMEKGKG</sequence>
<dbReference type="PANTHER" id="PTHR43498:SF1">
    <property type="entry name" value="COB--COM HETERODISULFIDE REDUCTASE IRON-SULFUR SUBUNIT A"/>
    <property type="match status" value="1"/>
</dbReference>
<dbReference type="SUPFAM" id="SSF51905">
    <property type="entry name" value="FAD/NAD(P)-binding domain"/>
    <property type="match status" value="1"/>
</dbReference>
<name>A0A3G2R2H0_9FIRM</name>
<evidence type="ECO:0000256" key="2">
    <source>
        <dbReference type="ARBA" id="ARBA00022723"/>
    </source>
</evidence>
<organism evidence="6 7">
    <name type="scientific">Biomaibacter acetigenes</name>
    <dbReference type="NCBI Taxonomy" id="2316383"/>
    <lineage>
        <taxon>Bacteria</taxon>
        <taxon>Bacillati</taxon>
        <taxon>Bacillota</taxon>
        <taxon>Clostridia</taxon>
        <taxon>Thermosediminibacterales</taxon>
        <taxon>Tepidanaerobacteraceae</taxon>
        <taxon>Biomaibacter</taxon>
    </lineage>
</organism>
<dbReference type="RefSeq" id="WP_122013915.1">
    <property type="nucleotide sequence ID" value="NZ_CP033169.1"/>
</dbReference>
<dbReference type="Gene3D" id="3.50.50.60">
    <property type="entry name" value="FAD/NAD(P)-binding domain"/>
    <property type="match status" value="1"/>
</dbReference>
<accession>A0A3G2R2H0</accession>
<dbReference type="GO" id="GO:0016491">
    <property type="term" value="F:oxidoreductase activity"/>
    <property type="evidence" value="ECO:0007669"/>
    <property type="project" value="UniProtKB-KW"/>
</dbReference>
<dbReference type="InterPro" id="IPR036188">
    <property type="entry name" value="FAD/NAD-bd_sf"/>
</dbReference>
<keyword evidence="3" id="KW-0560">Oxidoreductase</keyword>
<evidence type="ECO:0000256" key="1">
    <source>
        <dbReference type="ARBA" id="ARBA00022485"/>
    </source>
</evidence>
<proteinExistence type="predicted"/>
<keyword evidence="7" id="KW-1185">Reference proteome</keyword>
<dbReference type="EMBL" id="CP033169">
    <property type="protein sequence ID" value="AYO29495.1"/>
    <property type="molecule type" value="Genomic_DNA"/>
</dbReference>
<gene>
    <name evidence="6" type="ORF">D2962_01710</name>
</gene>
<evidence type="ECO:0000313" key="7">
    <source>
        <dbReference type="Proteomes" id="UP000280960"/>
    </source>
</evidence>
<dbReference type="KEGG" id="bacg:D2962_01710"/>
<protein>
    <submittedName>
        <fullName evidence="6">FAD-dependent oxidoreductase</fullName>
    </submittedName>
</protein>
<reference evidence="6 7" key="1">
    <citation type="submission" date="2018-10" db="EMBL/GenBank/DDBJ databases">
        <authorList>
            <person name="Zhang X."/>
        </authorList>
    </citation>
    <scope>NUCLEOTIDE SEQUENCE [LARGE SCALE GENOMIC DNA]</scope>
    <source>
        <strain evidence="6 7">SK-G1</strain>
    </source>
</reference>
<dbReference type="InterPro" id="IPR039650">
    <property type="entry name" value="HdrA-like"/>
</dbReference>
<evidence type="ECO:0000313" key="6">
    <source>
        <dbReference type="EMBL" id="AYO29495.1"/>
    </source>
</evidence>
<evidence type="ECO:0000256" key="4">
    <source>
        <dbReference type="ARBA" id="ARBA00023004"/>
    </source>
</evidence>
<evidence type="ECO:0000256" key="5">
    <source>
        <dbReference type="ARBA" id="ARBA00023014"/>
    </source>
</evidence>
<dbReference type="GO" id="GO:0051539">
    <property type="term" value="F:4 iron, 4 sulfur cluster binding"/>
    <property type="evidence" value="ECO:0007669"/>
    <property type="project" value="UniProtKB-KW"/>
</dbReference>
<dbReference type="GO" id="GO:0046872">
    <property type="term" value="F:metal ion binding"/>
    <property type="evidence" value="ECO:0007669"/>
    <property type="project" value="UniProtKB-KW"/>
</dbReference>
<keyword evidence="2" id="KW-0479">Metal-binding</keyword>